<proteinExistence type="predicted"/>
<evidence type="ECO:0000313" key="1">
    <source>
        <dbReference type="EMBL" id="MCX2803365.1"/>
    </source>
</evidence>
<reference evidence="1" key="1">
    <citation type="submission" date="2022-11" db="EMBL/GenBank/DDBJ databases">
        <title>Chitin-degrading and fungicidal potential of chitinolytic bacterial strains from marine environment of the Pacific Ocean regions.</title>
        <authorList>
            <person name="Pentekhina I."/>
            <person name="Nedashkovskaya O."/>
            <person name="Seitkalieva A."/>
            <person name="Podvolotskaya A."/>
            <person name="Tekutyeva L."/>
            <person name="Balabanova L."/>
        </authorList>
    </citation>
    <scope>NUCLEOTIDE SEQUENCE</scope>
    <source>
        <strain evidence="1">KMM 6838</strain>
    </source>
</reference>
<accession>A0AB35I130</accession>
<dbReference type="GeneID" id="76608955"/>
<name>A0AB35I130_MICTH</name>
<gene>
    <name evidence="1" type="ORF">OQJ68_16430</name>
</gene>
<protein>
    <submittedName>
        <fullName evidence="1">Uncharacterized protein</fullName>
    </submittedName>
</protein>
<comment type="caution">
    <text evidence="1">The sequence shown here is derived from an EMBL/GenBank/DDBJ whole genome shotgun (WGS) entry which is preliminary data.</text>
</comment>
<evidence type="ECO:0000313" key="2">
    <source>
        <dbReference type="Proteomes" id="UP001209730"/>
    </source>
</evidence>
<dbReference type="Proteomes" id="UP001209730">
    <property type="component" value="Unassembled WGS sequence"/>
</dbReference>
<sequence>MEQFKTMEDLRDAIKRLSKWFARPIVEGEHPTLHLNPNSTNREVINGIQRDDYIFSACGNWIVPSAEHGLSFSAHWQHLKGIHRMKSKRNPGKRVHVYWVLEKADIPDGLEFIADPRDRRKQHYFLAVTKKMTVSELRSKLEWVADRMSVIRDAQDAL</sequence>
<dbReference type="AlphaFoldDB" id="A0AB35I130"/>
<dbReference type="EMBL" id="JAPHQB010000062">
    <property type="protein sequence ID" value="MCX2803365.1"/>
    <property type="molecule type" value="Genomic_DNA"/>
</dbReference>
<organism evidence="1 2">
    <name type="scientific">Microbulbifer thermotolerans</name>
    <dbReference type="NCBI Taxonomy" id="252514"/>
    <lineage>
        <taxon>Bacteria</taxon>
        <taxon>Pseudomonadati</taxon>
        <taxon>Pseudomonadota</taxon>
        <taxon>Gammaproteobacteria</taxon>
        <taxon>Cellvibrionales</taxon>
        <taxon>Microbulbiferaceae</taxon>
        <taxon>Microbulbifer</taxon>
    </lineage>
</organism>
<dbReference type="RefSeq" id="WP_082817524.1">
    <property type="nucleotide sequence ID" value="NZ_CP014864.1"/>
</dbReference>